<dbReference type="SUPFAM" id="SSF50729">
    <property type="entry name" value="PH domain-like"/>
    <property type="match status" value="1"/>
</dbReference>
<dbReference type="InterPro" id="IPR045255">
    <property type="entry name" value="RanBP1-like"/>
</dbReference>
<keyword evidence="3" id="KW-0677">Repeat</keyword>
<keyword evidence="2" id="KW-0813">Transport</keyword>
<name>A0A2Z7BIJ2_9LAMI</name>
<comment type="subcellular location">
    <subcellularLocation>
        <location evidence="1">Nucleus</location>
        <location evidence="1">Nuclear pore complex</location>
    </subcellularLocation>
</comment>
<evidence type="ECO:0000259" key="11">
    <source>
        <dbReference type="PROSITE" id="PS50196"/>
    </source>
</evidence>
<feature type="compositionally biased region" description="Low complexity" evidence="10">
    <location>
        <begin position="175"/>
        <end position="186"/>
    </location>
</feature>
<keyword evidence="13" id="KW-1185">Reference proteome</keyword>
<keyword evidence="9" id="KW-0539">Nucleus</keyword>
<evidence type="ECO:0000256" key="9">
    <source>
        <dbReference type="ARBA" id="ARBA00023242"/>
    </source>
</evidence>
<evidence type="ECO:0000256" key="6">
    <source>
        <dbReference type="ARBA" id="ARBA00022990"/>
    </source>
</evidence>
<feature type="compositionally biased region" description="Low complexity" evidence="10">
    <location>
        <begin position="62"/>
        <end position="77"/>
    </location>
</feature>
<evidence type="ECO:0000256" key="7">
    <source>
        <dbReference type="ARBA" id="ARBA00023010"/>
    </source>
</evidence>
<dbReference type="InterPro" id="IPR000156">
    <property type="entry name" value="Ran_bind_dom"/>
</dbReference>
<dbReference type="InterPro" id="IPR015007">
    <property type="entry name" value="NUP2/50/61"/>
</dbReference>
<keyword evidence="8" id="KW-0906">Nuclear pore complex</keyword>
<dbReference type="EMBL" id="KV005170">
    <property type="protein sequence ID" value="KZV34182.1"/>
    <property type="molecule type" value="Genomic_DNA"/>
</dbReference>
<evidence type="ECO:0000256" key="5">
    <source>
        <dbReference type="ARBA" id="ARBA00022927"/>
    </source>
</evidence>
<organism evidence="12 13">
    <name type="scientific">Dorcoceras hygrometricum</name>
    <dbReference type="NCBI Taxonomy" id="472368"/>
    <lineage>
        <taxon>Eukaryota</taxon>
        <taxon>Viridiplantae</taxon>
        <taxon>Streptophyta</taxon>
        <taxon>Embryophyta</taxon>
        <taxon>Tracheophyta</taxon>
        <taxon>Spermatophyta</taxon>
        <taxon>Magnoliopsida</taxon>
        <taxon>eudicotyledons</taxon>
        <taxon>Gunneridae</taxon>
        <taxon>Pentapetalae</taxon>
        <taxon>asterids</taxon>
        <taxon>lamiids</taxon>
        <taxon>Lamiales</taxon>
        <taxon>Gesneriaceae</taxon>
        <taxon>Didymocarpoideae</taxon>
        <taxon>Trichosporeae</taxon>
        <taxon>Loxocarpinae</taxon>
        <taxon>Dorcoceras</taxon>
    </lineage>
</organism>
<feature type="domain" description="RanBD1" evidence="11">
    <location>
        <begin position="363"/>
        <end position="487"/>
    </location>
</feature>
<evidence type="ECO:0000256" key="3">
    <source>
        <dbReference type="ARBA" id="ARBA00022737"/>
    </source>
</evidence>
<dbReference type="Gene3D" id="2.30.29.30">
    <property type="entry name" value="Pleckstrin-homology domain (PH domain)/Phosphotyrosine-binding domain (PTB)"/>
    <property type="match status" value="1"/>
</dbReference>
<feature type="compositionally biased region" description="Basic and acidic residues" evidence="10">
    <location>
        <begin position="39"/>
        <end position="50"/>
    </location>
</feature>
<dbReference type="CDD" id="cd13169">
    <property type="entry name" value="RanBD_NUP50_plant"/>
    <property type="match status" value="1"/>
</dbReference>
<dbReference type="Pfam" id="PF00638">
    <property type="entry name" value="Ran_BP1"/>
    <property type="match status" value="1"/>
</dbReference>
<keyword evidence="7" id="KW-0811">Translocation</keyword>
<keyword evidence="4" id="KW-0509">mRNA transport</keyword>
<evidence type="ECO:0000313" key="13">
    <source>
        <dbReference type="Proteomes" id="UP000250235"/>
    </source>
</evidence>
<evidence type="ECO:0000313" key="12">
    <source>
        <dbReference type="EMBL" id="KZV34182.1"/>
    </source>
</evidence>
<dbReference type="PANTHER" id="PTHR23138:SF142">
    <property type="entry name" value="RAN-BINDING PROTEIN 3B-RELATED"/>
    <property type="match status" value="1"/>
</dbReference>
<dbReference type="PROSITE" id="PS50196">
    <property type="entry name" value="RANBD1"/>
    <property type="match status" value="1"/>
</dbReference>
<dbReference type="GO" id="GO:0051028">
    <property type="term" value="P:mRNA transport"/>
    <property type="evidence" value="ECO:0007669"/>
    <property type="project" value="UniProtKB-KW"/>
</dbReference>
<evidence type="ECO:0000256" key="8">
    <source>
        <dbReference type="ARBA" id="ARBA00023132"/>
    </source>
</evidence>
<dbReference type="Pfam" id="PF08911">
    <property type="entry name" value="NUP50"/>
    <property type="match status" value="1"/>
</dbReference>
<dbReference type="Proteomes" id="UP000250235">
    <property type="component" value="Unassembled WGS sequence"/>
</dbReference>
<sequence>MGDAENNIQPSKKRAAGVQLSRDNPGLDDSEDTCENEEGTFRKASDEVLATRRIVKVRRHQTSSTPSGPDPTPASASNPFAAIRLVPPASSAPPVKIEECHITIEQNEEIVNTDSNNANVSNEPKVESNPEECSITSEQAEENVKTDTDNVQESDEPKLESNLKEEKTSVNVGDNSQQSEVESENSGDGVKNTAESYNTENEVKKDIGSVRNYEEKANGEATLEKNSETASFSSFQNLSSGQNAFSGFSRKGFAGTAFSFGSTPKDGSLNAFSGFSGKGFAGTAFSFGSTPKDGSLNAFSGFSKKGFAGTAFSFGSIPKDGSLSCSTTGSLLGLKNDHGFGVSHNGNTSLFGTFGSNTTDKSESSKSASMPEVPVETGEENEETVFTAYSVLFEFVAGVWKERGKGELKINVPTIGTGKPRLVMRARGNYRLILNANLFPELKLTSMDKKGITFACVNSAGEGKDGLSTIALKFKDASTVEDFQTAVTFHKDSTNVSLKTPENSP</sequence>
<keyword evidence="5" id="KW-0653">Protein transport</keyword>
<dbReference type="GO" id="GO:0015031">
    <property type="term" value="P:protein transport"/>
    <property type="evidence" value="ECO:0007669"/>
    <property type="project" value="UniProtKB-KW"/>
</dbReference>
<dbReference type="InterPro" id="IPR045207">
    <property type="entry name" value="RanBD_NUP50_plant"/>
</dbReference>
<evidence type="ECO:0000256" key="2">
    <source>
        <dbReference type="ARBA" id="ARBA00022448"/>
    </source>
</evidence>
<feature type="region of interest" description="Disordered" evidence="10">
    <location>
        <begin position="1"/>
        <end position="78"/>
    </location>
</feature>
<dbReference type="AlphaFoldDB" id="A0A2Z7BIJ2"/>
<feature type="compositionally biased region" description="Polar residues" evidence="10">
    <location>
        <begin position="109"/>
        <end position="122"/>
    </location>
</feature>
<feature type="region of interest" description="Disordered" evidence="10">
    <location>
        <begin position="109"/>
        <end position="211"/>
    </location>
</feature>
<evidence type="ECO:0000256" key="10">
    <source>
        <dbReference type="SAM" id="MobiDB-lite"/>
    </source>
</evidence>
<accession>A0A2Z7BIJ2</accession>
<keyword evidence="6" id="KW-0007">Acetylation</keyword>
<dbReference type="GO" id="GO:0005643">
    <property type="term" value="C:nuclear pore"/>
    <property type="evidence" value="ECO:0007669"/>
    <property type="project" value="UniProtKB-SubCell"/>
</dbReference>
<gene>
    <name evidence="12" type="ORF">F511_36172</name>
</gene>
<feature type="compositionally biased region" description="Acidic residues" evidence="10">
    <location>
        <begin position="26"/>
        <end position="38"/>
    </location>
</feature>
<feature type="region of interest" description="Disordered" evidence="10">
    <location>
        <begin position="355"/>
        <end position="379"/>
    </location>
</feature>
<protein>
    <submittedName>
        <fullName evidence="12">Brefeldin A resistance protein-like</fullName>
    </submittedName>
</protein>
<feature type="compositionally biased region" description="Polar residues" evidence="10">
    <location>
        <begin position="1"/>
        <end position="10"/>
    </location>
</feature>
<dbReference type="SMART" id="SM00160">
    <property type="entry name" value="RanBD"/>
    <property type="match status" value="1"/>
</dbReference>
<reference evidence="12 13" key="1">
    <citation type="journal article" date="2015" name="Proc. Natl. Acad. Sci. U.S.A.">
        <title>The resurrection genome of Boea hygrometrica: A blueprint for survival of dehydration.</title>
        <authorList>
            <person name="Xiao L."/>
            <person name="Yang G."/>
            <person name="Zhang L."/>
            <person name="Yang X."/>
            <person name="Zhao S."/>
            <person name="Ji Z."/>
            <person name="Zhou Q."/>
            <person name="Hu M."/>
            <person name="Wang Y."/>
            <person name="Chen M."/>
            <person name="Xu Y."/>
            <person name="Jin H."/>
            <person name="Xiao X."/>
            <person name="Hu G."/>
            <person name="Bao F."/>
            <person name="Hu Y."/>
            <person name="Wan P."/>
            <person name="Li L."/>
            <person name="Deng X."/>
            <person name="Kuang T."/>
            <person name="Xiang C."/>
            <person name="Zhu J.K."/>
            <person name="Oliver M.J."/>
            <person name="He Y."/>
        </authorList>
    </citation>
    <scope>NUCLEOTIDE SEQUENCE [LARGE SCALE GENOMIC DNA]</scope>
    <source>
        <strain evidence="13">cv. XS01</strain>
    </source>
</reference>
<evidence type="ECO:0000256" key="1">
    <source>
        <dbReference type="ARBA" id="ARBA00004567"/>
    </source>
</evidence>
<dbReference type="OrthoDB" id="185618at2759"/>
<evidence type="ECO:0000256" key="4">
    <source>
        <dbReference type="ARBA" id="ARBA00022816"/>
    </source>
</evidence>
<feature type="compositionally biased region" description="Basic and acidic residues" evidence="10">
    <location>
        <begin position="155"/>
        <end position="168"/>
    </location>
</feature>
<feature type="compositionally biased region" description="Basic and acidic residues" evidence="10">
    <location>
        <begin position="201"/>
        <end position="211"/>
    </location>
</feature>
<proteinExistence type="predicted"/>
<dbReference type="InterPro" id="IPR011993">
    <property type="entry name" value="PH-like_dom_sf"/>
</dbReference>
<dbReference type="PANTHER" id="PTHR23138">
    <property type="entry name" value="RAN BINDING PROTEIN"/>
    <property type="match status" value="1"/>
</dbReference>